<evidence type="ECO:0000313" key="3">
    <source>
        <dbReference type="Proteomes" id="UP001055117"/>
    </source>
</evidence>
<dbReference type="InterPro" id="IPR016169">
    <property type="entry name" value="FAD-bd_PCMH_sub2"/>
</dbReference>
<reference evidence="2 3" key="1">
    <citation type="journal article" date="2021" name="Front. Microbiol.">
        <title>Comprehensive Comparative Genomics and Phenotyping of Methylobacterium Species.</title>
        <authorList>
            <person name="Alessa O."/>
            <person name="Ogura Y."/>
            <person name="Fujitani Y."/>
            <person name="Takami H."/>
            <person name="Hayashi T."/>
            <person name="Sahin N."/>
            <person name="Tani A."/>
        </authorList>
    </citation>
    <scope>NUCLEOTIDE SEQUENCE [LARGE SCALE GENOMIC DNA]</scope>
    <source>
        <strain evidence="2 3">DSM 23679</strain>
    </source>
</reference>
<dbReference type="InterPro" id="IPR036318">
    <property type="entry name" value="FAD-bd_PCMH-like_sf"/>
</dbReference>
<dbReference type="InterPro" id="IPR002346">
    <property type="entry name" value="Mopterin_DH_FAD-bd"/>
</dbReference>
<organism evidence="2 3">
    <name type="scientific">Methylobacterium cerastii</name>
    <dbReference type="NCBI Taxonomy" id="932741"/>
    <lineage>
        <taxon>Bacteria</taxon>
        <taxon>Pseudomonadati</taxon>
        <taxon>Pseudomonadota</taxon>
        <taxon>Alphaproteobacteria</taxon>
        <taxon>Hyphomicrobiales</taxon>
        <taxon>Methylobacteriaceae</taxon>
        <taxon>Methylobacterium</taxon>
    </lineage>
</organism>
<evidence type="ECO:0000313" key="2">
    <source>
        <dbReference type="EMBL" id="GJD42214.1"/>
    </source>
</evidence>
<dbReference type="SUPFAM" id="SSF56176">
    <property type="entry name" value="FAD-binding/transporter-associated domain-like"/>
    <property type="match status" value="1"/>
</dbReference>
<dbReference type="PANTHER" id="PTHR42659:SF9">
    <property type="entry name" value="XANTHINE DEHYDROGENASE FAD-BINDING SUBUNIT XDHB-RELATED"/>
    <property type="match status" value="1"/>
</dbReference>
<dbReference type="Proteomes" id="UP001055117">
    <property type="component" value="Unassembled WGS sequence"/>
</dbReference>
<keyword evidence="3" id="KW-1185">Reference proteome</keyword>
<sequence length="292" mass="30916">MVRRQPRKRLDEDLLGHGDMDLDTITSVLTPREPGALPGWRPGDAWLAGGTWLFSEPQPHLARLIDLTGLALPPSAATEAALSLSATCTIAALDRIELPRAWIAAPLVGQCCRALLGSFKIWNRATVGGNLCLALPAGPIIALGVALDGVCTIRTGAGGERRKAVADFVLGPQTTALAPDEVLLRLDMPAAALRRRTAFRRISLSPNGRSGALLIGTRDADGTFALTVTAATRRPVRLAFPRSPGADDLADAIAAGIDDALWYDDVHGAPDWRRHVTGLLAEEIRAELGDAA</sequence>
<protein>
    <recommendedName>
        <fullName evidence="1">FAD-binding PCMH-type domain-containing protein</fullName>
    </recommendedName>
</protein>
<dbReference type="InterPro" id="IPR016166">
    <property type="entry name" value="FAD-bd_PCMH"/>
</dbReference>
<dbReference type="InterPro" id="IPR051312">
    <property type="entry name" value="Diverse_Substr_Oxidored"/>
</dbReference>
<gene>
    <name evidence="2" type="ORF">AFCDBAGC_0048</name>
</gene>
<comment type="caution">
    <text evidence="2">The sequence shown here is derived from an EMBL/GenBank/DDBJ whole genome shotgun (WGS) entry which is preliminary data.</text>
</comment>
<proteinExistence type="predicted"/>
<dbReference type="EMBL" id="BPQG01000001">
    <property type="protein sequence ID" value="GJD42214.1"/>
    <property type="molecule type" value="Genomic_DNA"/>
</dbReference>
<feature type="domain" description="FAD-binding PCMH-type" evidence="1">
    <location>
        <begin position="20"/>
        <end position="193"/>
    </location>
</feature>
<dbReference type="Pfam" id="PF00941">
    <property type="entry name" value="FAD_binding_5"/>
    <property type="match status" value="1"/>
</dbReference>
<dbReference type="PROSITE" id="PS51387">
    <property type="entry name" value="FAD_PCMH"/>
    <property type="match status" value="1"/>
</dbReference>
<accession>A0ABQ4QBY5</accession>
<evidence type="ECO:0000259" key="1">
    <source>
        <dbReference type="PROSITE" id="PS51387"/>
    </source>
</evidence>
<name>A0ABQ4QBY5_9HYPH</name>
<dbReference type="Gene3D" id="3.30.465.10">
    <property type="match status" value="1"/>
</dbReference>
<dbReference type="PANTHER" id="PTHR42659">
    <property type="entry name" value="XANTHINE DEHYDROGENASE SUBUNIT C-RELATED"/>
    <property type="match status" value="1"/>
</dbReference>